<dbReference type="PANTHER" id="PTHR36302:SF1">
    <property type="entry name" value="COPPER CHAPERONE PCU(A)C"/>
    <property type="match status" value="1"/>
</dbReference>
<dbReference type="PANTHER" id="PTHR36302">
    <property type="entry name" value="BLR7088 PROTEIN"/>
    <property type="match status" value="1"/>
</dbReference>
<name>A0A011NB41_9PROT</name>
<dbReference type="Gene3D" id="2.60.40.1890">
    <property type="entry name" value="PCu(A)C copper chaperone"/>
    <property type="match status" value="1"/>
</dbReference>
<proteinExistence type="predicted"/>
<evidence type="ECO:0000313" key="3">
    <source>
        <dbReference type="Proteomes" id="UP000021816"/>
    </source>
</evidence>
<evidence type="ECO:0000313" key="2">
    <source>
        <dbReference type="EMBL" id="EXI79858.1"/>
    </source>
</evidence>
<organism evidence="2 3">
    <name type="scientific">Candidatus Accumulibacter appositus</name>
    <dbReference type="NCBI Taxonomy" id="1454003"/>
    <lineage>
        <taxon>Bacteria</taxon>
        <taxon>Pseudomonadati</taxon>
        <taxon>Pseudomonadota</taxon>
        <taxon>Betaproteobacteria</taxon>
        <taxon>Candidatus Accumulibacter</taxon>
    </lineage>
</organism>
<protein>
    <recommendedName>
        <fullName evidence="4">Copper chaperone PCu(A)C</fullName>
    </recommendedName>
</protein>
<dbReference type="InterPro" id="IPR007410">
    <property type="entry name" value="LpqE-like"/>
</dbReference>
<dbReference type="InterPro" id="IPR058248">
    <property type="entry name" value="Lxx211020-like"/>
</dbReference>
<dbReference type="EMBL" id="JEMX01000045">
    <property type="protein sequence ID" value="EXI79858.1"/>
    <property type="molecule type" value="Genomic_DNA"/>
</dbReference>
<dbReference type="STRING" id="1454003.AW10_02155"/>
<gene>
    <name evidence="2" type="ORF">AW10_02155</name>
</gene>
<dbReference type="Proteomes" id="UP000021816">
    <property type="component" value="Unassembled WGS sequence"/>
</dbReference>
<sequence>MIMKEYGLKATRTQLAMAILFSLSTTAALAADVEVRDAWVRGTVSGQQATGAFLEITSKSGAALVGASSPAAAVSEIHEMKMDGGIMKMRAIARLDLPAGKPVQLAPGGYHVMLMKLKQPLKKGESVPLALQVEGPDKSVQTIEIQAEVRDLTASSSSTSEHSKH</sequence>
<dbReference type="InterPro" id="IPR036182">
    <property type="entry name" value="PCuAC_sf"/>
</dbReference>
<evidence type="ECO:0008006" key="4">
    <source>
        <dbReference type="Google" id="ProtNLM"/>
    </source>
</evidence>
<reference evidence="2 3" key="1">
    <citation type="submission" date="2014-02" db="EMBL/GenBank/DDBJ databases">
        <title>Expanding our view of genomic diversity in Candidatus Accumulibacter clades.</title>
        <authorList>
            <person name="Skennerton C.T."/>
            <person name="Barr J.J."/>
            <person name="Slater F.R."/>
            <person name="Bond P.L."/>
            <person name="Tyson G.W."/>
        </authorList>
    </citation>
    <scope>NUCLEOTIDE SEQUENCE [LARGE SCALE GENOMIC DNA]</scope>
    <source>
        <strain evidence="3">BA-92</strain>
    </source>
</reference>
<feature type="chain" id="PRO_5001461135" description="Copper chaperone PCu(A)C" evidence="1">
    <location>
        <begin position="31"/>
        <end position="165"/>
    </location>
</feature>
<evidence type="ECO:0000256" key="1">
    <source>
        <dbReference type="SAM" id="SignalP"/>
    </source>
</evidence>
<dbReference type="PATRIC" id="fig|1454003.3.peg.2197"/>
<comment type="caution">
    <text evidence="2">The sequence shown here is derived from an EMBL/GenBank/DDBJ whole genome shotgun (WGS) entry which is preliminary data.</text>
</comment>
<feature type="signal peptide" evidence="1">
    <location>
        <begin position="1"/>
        <end position="30"/>
    </location>
</feature>
<dbReference type="AlphaFoldDB" id="A0A011NB41"/>
<dbReference type="SUPFAM" id="SSF110087">
    <property type="entry name" value="DR1885-like metal-binding protein"/>
    <property type="match status" value="1"/>
</dbReference>
<keyword evidence="1" id="KW-0732">Signal</keyword>
<accession>A0A011NB41</accession>
<dbReference type="Pfam" id="PF04314">
    <property type="entry name" value="PCuAC"/>
    <property type="match status" value="1"/>
</dbReference>